<sequence length="311" mass="36518">MKRVHAHNFEKIRSGDYFTIPKDQLDKVDYASISQPPHQNIYIMRRFAHERLDELMREQLDDNQLFYRDNGYLILRDFIPHELIDRYLELRNELQLGRDQVSQAKTPHVEYREIQDILCYQPLVNVIQTLHSMEMGLIFALTGFKSTQRGWHQDSYLDHDEAMPRCATWVALGDVTKECGPFEFVPKSNQWQALSNKKINKYLKEDYHWPKAHRESVNNAPRWGRLAESFVDDAVFSKIERDNCEVKQFLASKGDVLIWYGRLMHRGMPPEDPSSTRPGLIGHYAPLGEKGRGFFQKRSDKSHYLLPPGKL</sequence>
<dbReference type="GO" id="GO:0016706">
    <property type="term" value="F:2-oxoglutarate-dependent dioxygenase activity"/>
    <property type="evidence" value="ECO:0007669"/>
    <property type="project" value="UniProtKB-ARBA"/>
</dbReference>
<dbReference type="PANTHER" id="PTHR20883:SF48">
    <property type="entry name" value="ECTOINE DIOXYGENASE"/>
    <property type="match status" value="1"/>
</dbReference>
<dbReference type="OrthoDB" id="9075305at2"/>
<evidence type="ECO:0000256" key="1">
    <source>
        <dbReference type="ARBA" id="ARBA00001954"/>
    </source>
</evidence>
<protein>
    <recommendedName>
        <fullName evidence="4">Phytanoyl-CoA dioxygenase</fullName>
    </recommendedName>
</protein>
<dbReference type="Proteomes" id="UP000319812">
    <property type="component" value="Unassembled WGS sequence"/>
</dbReference>
<evidence type="ECO:0000313" key="2">
    <source>
        <dbReference type="EMBL" id="GED23436.1"/>
    </source>
</evidence>
<name>A0A4Y4F259_9GAMM</name>
<reference evidence="2 3" key="1">
    <citation type="submission" date="2019-06" db="EMBL/GenBank/DDBJ databases">
        <title>Whole genome shotgun sequence of Halomonas halmophila NBRC 15537.</title>
        <authorList>
            <person name="Hosoyama A."/>
            <person name="Uohara A."/>
            <person name="Ohji S."/>
            <person name="Ichikawa N."/>
        </authorList>
    </citation>
    <scope>NUCLEOTIDE SEQUENCE [LARGE SCALE GENOMIC DNA]</scope>
    <source>
        <strain evidence="2 3">NBRC 15537</strain>
    </source>
</reference>
<dbReference type="EMBL" id="BJOC01000035">
    <property type="protein sequence ID" value="GED23436.1"/>
    <property type="molecule type" value="Genomic_DNA"/>
</dbReference>
<dbReference type="SUPFAM" id="SSF51197">
    <property type="entry name" value="Clavaminate synthase-like"/>
    <property type="match status" value="1"/>
</dbReference>
<comment type="caution">
    <text evidence="2">The sequence shown here is derived from an EMBL/GenBank/DDBJ whole genome shotgun (WGS) entry which is preliminary data.</text>
</comment>
<proteinExistence type="predicted"/>
<evidence type="ECO:0000313" key="3">
    <source>
        <dbReference type="Proteomes" id="UP000319812"/>
    </source>
</evidence>
<dbReference type="AlphaFoldDB" id="A0A4Y4F259"/>
<dbReference type="RefSeq" id="WP_141321109.1">
    <property type="nucleotide sequence ID" value="NZ_BJOC01000035.1"/>
</dbReference>
<comment type="cofactor">
    <cofactor evidence="1">
        <name>Fe(2+)</name>
        <dbReference type="ChEBI" id="CHEBI:29033"/>
    </cofactor>
</comment>
<accession>A0A4Y4F259</accession>
<evidence type="ECO:0008006" key="4">
    <source>
        <dbReference type="Google" id="ProtNLM"/>
    </source>
</evidence>
<gene>
    <name evidence="2" type="ORF">HHA01_24130</name>
</gene>
<dbReference type="InterPro" id="IPR008775">
    <property type="entry name" value="Phytyl_CoA_dOase-like"/>
</dbReference>
<dbReference type="PANTHER" id="PTHR20883">
    <property type="entry name" value="PHYTANOYL-COA DIOXYGENASE DOMAIN CONTAINING 1"/>
    <property type="match status" value="1"/>
</dbReference>
<organism evidence="2 3">
    <name type="scientific">Halomonas halmophila</name>
    <dbReference type="NCBI Taxonomy" id="252"/>
    <lineage>
        <taxon>Bacteria</taxon>
        <taxon>Pseudomonadati</taxon>
        <taxon>Pseudomonadota</taxon>
        <taxon>Gammaproteobacteria</taxon>
        <taxon>Oceanospirillales</taxon>
        <taxon>Halomonadaceae</taxon>
        <taxon>Halomonas</taxon>
    </lineage>
</organism>
<dbReference type="Gene3D" id="2.60.120.620">
    <property type="entry name" value="q2cbj1_9rhob like domain"/>
    <property type="match status" value="1"/>
</dbReference>
<dbReference type="Pfam" id="PF05721">
    <property type="entry name" value="PhyH"/>
    <property type="match status" value="1"/>
</dbReference>
<keyword evidence="3" id="KW-1185">Reference proteome</keyword>
<dbReference type="GO" id="GO:0005506">
    <property type="term" value="F:iron ion binding"/>
    <property type="evidence" value="ECO:0007669"/>
    <property type="project" value="UniProtKB-ARBA"/>
</dbReference>